<dbReference type="OrthoDB" id="10013941at2759"/>
<dbReference type="InterPro" id="IPR005076">
    <property type="entry name" value="Glyco_trans_6"/>
</dbReference>
<proteinExistence type="inferred from homology"/>
<feature type="signal peptide" evidence="13">
    <location>
        <begin position="1"/>
        <end position="20"/>
    </location>
</feature>
<dbReference type="GO" id="GO:0016758">
    <property type="term" value="F:hexosyltransferase activity"/>
    <property type="evidence" value="ECO:0007669"/>
    <property type="project" value="InterPro"/>
</dbReference>
<dbReference type="Gene3D" id="3.90.550.10">
    <property type="entry name" value="Spore Coat Polysaccharide Biosynthesis Protein SpsA, Chain A"/>
    <property type="match status" value="1"/>
</dbReference>
<feature type="binding site" evidence="12">
    <location>
        <position position="287"/>
    </location>
    <ligand>
        <name>an alpha-L-fucosyl-(1-&gt;2)-beta-D-galactosyl derivative</name>
        <dbReference type="ChEBI" id="CHEBI:140327"/>
    </ligand>
</feature>
<evidence type="ECO:0000313" key="15">
    <source>
        <dbReference type="Proteomes" id="UP000694564"/>
    </source>
</evidence>
<comment type="cofactor">
    <cofactor evidence="1">
        <name>Mn(2+)</name>
        <dbReference type="ChEBI" id="CHEBI:29035"/>
    </cofactor>
</comment>
<evidence type="ECO:0000256" key="8">
    <source>
        <dbReference type="ARBA" id="ARBA00022989"/>
    </source>
</evidence>
<organism evidence="14 15">
    <name type="scientific">Sciurus vulgaris</name>
    <name type="common">Eurasian red squirrel</name>
    <dbReference type="NCBI Taxonomy" id="55149"/>
    <lineage>
        <taxon>Eukaryota</taxon>
        <taxon>Metazoa</taxon>
        <taxon>Chordata</taxon>
        <taxon>Craniata</taxon>
        <taxon>Vertebrata</taxon>
        <taxon>Euteleostomi</taxon>
        <taxon>Mammalia</taxon>
        <taxon>Eutheria</taxon>
        <taxon>Euarchontoglires</taxon>
        <taxon>Glires</taxon>
        <taxon>Rodentia</taxon>
        <taxon>Sciuromorpha</taxon>
        <taxon>Sciuridae</taxon>
        <taxon>Sciurinae</taxon>
        <taxon>Sciurini</taxon>
        <taxon>Sciurus</taxon>
    </lineage>
</organism>
<evidence type="ECO:0000256" key="9">
    <source>
        <dbReference type="ARBA" id="ARBA00023136"/>
    </source>
</evidence>
<dbReference type="SUPFAM" id="SSF53448">
    <property type="entry name" value="Nucleotide-diphospho-sugar transferases"/>
    <property type="match status" value="1"/>
</dbReference>
<evidence type="ECO:0000256" key="3">
    <source>
        <dbReference type="ARBA" id="ARBA00010413"/>
    </source>
</evidence>
<evidence type="ECO:0000256" key="2">
    <source>
        <dbReference type="ARBA" id="ARBA00004606"/>
    </source>
</evidence>
<comment type="subcellular location">
    <subcellularLocation>
        <location evidence="2">Membrane</location>
        <topology evidence="2">Single-pass type II membrane protein</topology>
    </subcellularLocation>
</comment>
<feature type="binding site" evidence="12">
    <location>
        <position position="264"/>
    </location>
    <ligand>
        <name>an alpha-L-fucosyl-(1-&gt;2)-beta-D-galactosyl derivative</name>
        <dbReference type="ChEBI" id="CHEBI:140327"/>
    </ligand>
</feature>
<dbReference type="AlphaFoldDB" id="A0A8D2DW17"/>
<protein>
    <submittedName>
        <fullName evidence="14">Glycosyltransferase 6 domain containing 1</fullName>
    </submittedName>
</protein>
<dbReference type="PANTHER" id="PTHR10462:SF27">
    <property type="entry name" value="GLYCOSYLTRANSFERASE 6 DOMAIN-CONTAINING PROTEIN 1-RELATED"/>
    <property type="match status" value="1"/>
</dbReference>
<reference evidence="14" key="1">
    <citation type="submission" date="2025-08" db="UniProtKB">
        <authorList>
            <consortium name="Ensembl"/>
        </authorList>
    </citation>
    <scope>IDENTIFICATION</scope>
</reference>
<evidence type="ECO:0000313" key="14">
    <source>
        <dbReference type="Ensembl" id="ENSSVLP00005030583.1"/>
    </source>
</evidence>
<dbReference type="GO" id="GO:0005975">
    <property type="term" value="P:carbohydrate metabolic process"/>
    <property type="evidence" value="ECO:0007669"/>
    <property type="project" value="InterPro"/>
</dbReference>
<accession>A0A8D2DW17</accession>
<evidence type="ECO:0000256" key="10">
    <source>
        <dbReference type="ARBA" id="ARBA00023180"/>
    </source>
</evidence>
<keyword evidence="15" id="KW-1185">Reference proteome</keyword>
<feature type="active site" description="Nucleophile" evidence="11">
    <location>
        <position position="264"/>
    </location>
</feature>
<feature type="binding site" evidence="12">
    <location>
        <position position="196"/>
    </location>
    <ligand>
        <name>an alpha-L-fucosyl-(1-&gt;2)-beta-D-galactosyl derivative</name>
        <dbReference type="ChEBI" id="CHEBI:140327"/>
    </ligand>
</feature>
<evidence type="ECO:0000256" key="7">
    <source>
        <dbReference type="ARBA" id="ARBA00022968"/>
    </source>
</evidence>
<keyword evidence="9" id="KW-0472">Membrane</keyword>
<keyword evidence="6" id="KW-0812">Transmembrane</keyword>
<evidence type="ECO:0000256" key="1">
    <source>
        <dbReference type="ARBA" id="ARBA00001936"/>
    </source>
</evidence>
<dbReference type="GeneTree" id="ENSGT00950000182858"/>
<dbReference type="GO" id="GO:0031982">
    <property type="term" value="C:vesicle"/>
    <property type="evidence" value="ECO:0007669"/>
    <property type="project" value="TreeGrafter"/>
</dbReference>
<evidence type="ECO:0000256" key="4">
    <source>
        <dbReference type="ARBA" id="ARBA00022676"/>
    </source>
</evidence>
<keyword evidence="13" id="KW-0732">Signal</keyword>
<sequence length="309" mass="36139">MNSKRRMLLLVSVLLSLLTAKHYLRNHLTEEPQLSTWFRPKKRLDVTTTTDWLAPILWEGTFSTQALDKYYQRRNITVGLAVFASGRFADKYLELFLQSANKYFMPGHRVVFYIMTDSHLRQPNMALRPLCTFQMLLMEEETWWSDIDLVRMKVLGEHIVAHILQEADFLFSMAANLVFQDDFGVETLGTSVAQLHGWWYFRNTKNYPYERRSRSAAYIPFGQGDFFYGGSIVGGTPQKILDLIREYLRGVIHDLEKGLNSTFERYLNKFFFLNKPAKLLSPEYGWDSTFNVPPQVHYVKVALHPERRG</sequence>
<evidence type="ECO:0000256" key="13">
    <source>
        <dbReference type="SAM" id="SignalP"/>
    </source>
</evidence>
<name>A0A8D2DW17_SCIVU</name>
<evidence type="ECO:0000256" key="6">
    <source>
        <dbReference type="ARBA" id="ARBA00022692"/>
    </source>
</evidence>
<keyword evidence="10" id="KW-0325">Glycoprotein</keyword>
<dbReference type="PANTHER" id="PTHR10462">
    <property type="entry name" value="GLYCOSYLTRANSFERASE-RELATED"/>
    <property type="match status" value="1"/>
</dbReference>
<keyword evidence="4" id="KW-0328">Glycosyltransferase</keyword>
<keyword evidence="5" id="KW-0808">Transferase</keyword>
<keyword evidence="7" id="KW-0735">Signal-anchor</keyword>
<evidence type="ECO:0000256" key="5">
    <source>
        <dbReference type="ARBA" id="ARBA00022679"/>
    </source>
</evidence>
<reference evidence="14" key="2">
    <citation type="submission" date="2025-09" db="UniProtKB">
        <authorList>
            <consortium name="Ensembl"/>
        </authorList>
    </citation>
    <scope>IDENTIFICATION</scope>
</reference>
<feature type="binding site" evidence="12">
    <location>
        <position position="88"/>
    </location>
    <ligand>
        <name>UDP-N-acetyl-alpha-D-galactosamine</name>
        <dbReference type="ChEBI" id="CHEBI:67138"/>
    </ligand>
</feature>
<gene>
    <name evidence="14" type="primary">GLT6D1</name>
</gene>
<keyword evidence="8" id="KW-1133">Transmembrane helix</keyword>
<dbReference type="InterPro" id="IPR029044">
    <property type="entry name" value="Nucleotide-diphossugar_trans"/>
</dbReference>
<dbReference type="Pfam" id="PF03414">
    <property type="entry name" value="Glyco_transf_6"/>
    <property type="match status" value="1"/>
</dbReference>
<dbReference type="Ensembl" id="ENSSVLT00005033968.1">
    <property type="protein sequence ID" value="ENSSVLP00005030583.1"/>
    <property type="gene ID" value="ENSSVLG00005024094.1"/>
</dbReference>
<dbReference type="FunFam" id="3.90.550.10:FF:000022">
    <property type="entry name" value="Histo-blood group ABO system transferase"/>
    <property type="match status" value="1"/>
</dbReference>
<feature type="chain" id="PRO_5034468402" evidence="13">
    <location>
        <begin position="21"/>
        <end position="309"/>
    </location>
</feature>
<dbReference type="GO" id="GO:0005794">
    <property type="term" value="C:Golgi apparatus"/>
    <property type="evidence" value="ECO:0007669"/>
    <property type="project" value="TreeGrafter"/>
</dbReference>
<dbReference type="Proteomes" id="UP000694564">
    <property type="component" value="Chromosome 15"/>
</dbReference>
<comment type="similarity">
    <text evidence="3">Belongs to the glycosyltransferase 6 family.</text>
</comment>
<dbReference type="GO" id="GO:0016020">
    <property type="term" value="C:membrane"/>
    <property type="evidence" value="ECO:0007669"/>
    <property type="project" value="UniProtKB-SubCell"/>
</dbReference>
<evidence type="ECO:0000256" key="12">
    <source>
        <dbReference type="PIRSR" id="PIRSR605076-2"/>
    </source>
</evidence>
<evidence type="ECO:0000256" key="11">
    <source>
        <dbReference type="PIRSR" id="PIRSR605076-1"/>
    </source>
</evidence>